<reference evidence="1 2" key="1">
    <citation type="submission" date="2024-11" db="EMBL/GenBank/DDBJ databases">
        <title>A near-complete genome assembly of Cinchona calisaya.</title>
        <authorList>
            <person name="Lian D.C."/>
            <person name="Zhao X.W."/>
            <person name="Wei L."/>
        </authorList>
    </citation>
    <scope>NUCLEOTIDE SEQUENCE [LARGE SCALE GENOMIC DNA]</scope>
    <source>
        <tissue evidence="1">Nenye</tissue>
    </source>
</reference>
<dbReference type="EMBL" id="JBJUIK010000017">
    <property type="protein sequence ID" value="KAL3498157.1"/>
    <property type="molecule type" value="Genomic_DNA"/>
</dbReference>
<organism evidence="1 2">
    <name type="scientific">Cinchona calisaya</name>
    <dbReference type="NCBI Taxonomy" id="153742"/>
    <lineage>
        <taxon>Eukaryota</taxon>
        <taxon>Viridiplantae</taxon>
        <taxon>Streptophyta</taxon>
        <taxon>Embryophyta</taxon>
        <taxon>Tracheophyta</taxon>
        <taxon>Spermatophyta</taxon>
        <taxon>Magnoliopsida</taxon>
        <taxon>eudicotyledons</taxon>
        <taxon>Gunneridae</taxon>
        <taxon>Pentapetalae</taxon>
        <taxon>asterids</taxon>
        <taxon>lamiids</taxon>
        <taxon>Gentianales</taxon>
        <taxon>Rubiaceae</taxon>
        <taxon>Cinchonoideae</taxon>
        <taxon>Cinchoneae</taxon>
        <taxon>Cinchona</taxon>
    </lineage>
</organism>
<keyword evidence="2" id="KW-1185">Reference proteome</keyword>
<proteinExistence type="predicted"/>
<comment type="caution">
    <text evidence="1">The sequence shown here is derived from an EMBL/GenBank/DDBJ whole genome shotgun (WGS) entry which is preliminary data.</text>
</comment>
<protein>
    <submittedName>
        <fullName evidence="1">Uncharacterized protein</fullName>
    </submittedName>
</protein>
<dbReference type="Proteomes" id="UP001630127">
    <property type="component" value="Unassembled WGS sequence"/>
</dbReference>
<accession>A0ABD2XV10</accession>
<evidence type="ECO:0000313" key="1">
    <source>
        <dbReference type="EMBL" id="KAL3498157.1"/>
    </source>
</evidence>
<gene>
    <name evidence="1" type="ORF">ACH5RR_040889</name>
</gene>
<name>A0ABD2XV10_9GENT</name>
<evidence type="ECO:0000313" key="2">
    <source>
        <dbReference type="Proteomes" id="UP001630127"/>
    </source>
</evidence>
<sequence>MVDKPIIRGDLGSLAPVQSRAPNYGKAWVRSFCNILVVAARNDVIALAKVITIKAVGERYTIADIYRPSLLASIKDVGSCVDEKWTPLKRMIMIVRYSVEKAPAGPNERALKGLQLKMRQY</sequence>
<dbReference type="AlphaFoldDB" id="A0ABD2XV10"/>